<dbReference type="InterPro" id="IPR050879">
    <property type="entry name" value="Acyltransferase_3"/>
</dbReference>
<feature type="transmembrane region" description="Helical" evidence="1">
    <location>
        <begin position="55"/>
        <end position="77"/>
    </location>
</feature>
<dbReference type="Pfam" id="PF01757">
    <property type="entry name" value="Acyl_transf_3"/>
    <property type="match status" value="1"/>
</dbReference>
<dbReference type="PANTHER" id="PTHR23028:SF131">
    <property type="entry name" value="BLR2367 PROTEIN"/>
    <property type="match status" value="1"/>
</dbReference>
<feature type="transmembrane region" description="Helical" evidence="1">
    <location>
        <begin position="153"/>
        <end position="186"/>
    </location>
</feature>
<evidence type="ECO:0000313" key="4">
    <source>
        <dbReference type="Proteomes" id="UP001500827"/>
    </source>
</evidence>
<evidence type="ECO:0000313" key="3">
    <source>
        <dbReference type="EMBL" id="GAA3893221.1"/>
    </source>
</evidence>
<feature type="transmembrane region" description="Helical" evidence="1">
    <location>
        <begin position="192"/>
        <end position="214"/>
    </location>
</feature>
<keyword evidence="3" id="KW-0012">Acyltransferase</keyword>
<dbReference type="EMBL" id="BAABBM010000001">
    <property type="protein sequence ID" value="GAA3893221.1"/>
    <property type="molecule type" value="Genomic_DNA"/>
</dbReference>
<evidence type="ECO:0000256" key="1">
    <source>
        <dbReference type="SAM" id="Phobius"/>
    </source>
</evidence>
<comment type="caution">
    <text evidence="3">The sequence shown here is derived from an EMBL/GenBank/DDBJ whole genome shotgun (WGS) entry which is preliminary data.</text>
</comment>
<evidence type="ECO:0000259" key="2">
    <source>
        <dbReference type="Pfam" id="PF01757"/>
    </source>
</evidence>
<dbReference type="RefSeq" id="WP_344698636.1">
    <property type="nucleotide sequence ID" value="NZ_BAABBM010000001.1"/>
</dbReference>
<reference evidence="4" key="1">
    <citation type="journal article" date="2019" name="Int. J. Syst. Evol. Microbiol.">
        <title>The Global Catalogue of Microorganisms (GCM) 10K type strain sequencing project: providing services to taxonomists for standard genome sequencing and annotation.</title>
        <authorList>
            <consortium name="The Broad Institute Genomics Platform"/>
            <consortium name="The Broad Institute Genome Sequencing Center for Infectious Disease"/>
            <person name="Wu L."/>
            <person name="Ma J."/>
        </authorList>
    </citation>
    <scope>NUCLEOTIDE SEQUENCE [LARGE SCALE GENOMIC DNA]</scope>
    <source>
        <strain evidence="4">JCM 17543</strain>
    </source>
</reference>
<accession>A0ABP7L503</accession>
<dbReference type="PANTHER" id="PTHR23028">
    <property type="entry name" value="ACETYLTRANSFERASE"/>
    <property type="match status" value="1"/>
</dbReference>
<protein>
    <submittedName>
        <fullName evidence="3">Acyltransferase</fullName>
    </submittedName>
</protein>
<feature type="transmembrane region" description="Helical" evidence="1">
    <location>
        <begin position="23"/>
        <end position="43"/>
    </location>
</feature>
<keyword evidence="1" id="KW-0812">Transmembrane</keyword>
<keyword evidence="1" id="KW-1133">Transmembrane helix</keyword>
<keyword evidence="1" id="KW-0472">Membrane</keyword>
<gene>
    <name evidence="3" type="ORF">GCM10022276_10510</name>
</gene>
<feature type="transmembrane region" description="Helical" evidence="1">
    <location>
        <begin position="250"/>
        <end position="267"/>
    </location>
</feature>
<dbReference type="Proteomes" id="UP001500827">
    <property type="component" value="Unassembled WGS sequence"/>
</dbReference>
<dbReference type="GO" id="GO:0016746">
    <property type="term" value="F:acyltransferase activity"/>
    <property type="evidence" value="ECO:0007669"/>
    <property type="project" value="UniProtKB-KW"/>
</dbReference>
<keyword evidence="4" id="KW-1185">Reference proteome</keyword>
<keyword evidence="3" id="KW-0808">Transferase</keyword>
<organism evidence="3 4">
    <name type="scientific">Sphingomonas limnosediminicola</name>
    <dbReference type="NCBI Taxonomy" id="940133"/>
    <lineage>
        <taxon>Bacteria</taxon>
        <taxon>Pseudomonadati</taxon>
        <taxon>Pseudomonadota</taxon>
        <taxon>Alphaproteobacteria</taxon>
        <taxon>Sphingomonadales</taxon>
        <taxon>Sphingomonadaceae</taxon>
        <taxon>Sphingomonas</taxon>
    </lineage>
</organism>
<feature type="transmembrane region" description="Helical" evidence="1">
    <location>
        <begin position="98"/>
        <end position="115"/>
    </location>
</feature>
<feature type="transmembrane region" description="Helical" evidence="1">
    <location>
        <begin position="314"/>
        <end position="337"/>
    </location>
</feature>
<sequence>MTVSPPAVAPNSDLPGTILSIQILRFVAALSVVVFHSHHALVARFAGRVPGPVDHAFYVGASGVHVFFVISGFVMVYTTFRSGLTPGAFLSRRLIRIYPIYWLVAACYLIAHHWIGGGYELSTQEYFGALLLLPGEASLIIGPGWTLSFEMYFYLCFALALFLGLTRGLILLSSLYILSIAAGMLITHTEPLAALITNSLLLEFVAGAAVGYAFAHGVRLGRRTGGVLVTVGVSLFVSGFWLPYERLPSIISWGIPALLLVSGALAFEMRLRSPFGRRLAKLGDSSYLLYLSHVLLLDLILATPVAAFNQDEQTAILLCLPLSAVCTIVAALGYNIVEFPLLKLMKRAVLRPRKVPSSLPG</sequence>
<name>A0ABP7L503_9SPHN</name>
<proteinExistence type="predicted"/>
<feature type="transmembrane region" description="Helical" evidence="1">
    <location>
        <begin position="287"/>
        <end position="308"/>
    </location>
</feature>
<feature type="domain" description="Acyltransferase 3" evidence="2">
    <location>
        <begin position="19"/>
        <end position="330"/>
    </location>
</feature>
<feature type="transmembrane region" description="Helical" evidence="1">
    <location>
        <begin position="226"/>
        <end position="244"/>
    </location>
</feature>
<feature type="transmembrane region" description="Helical" evidence="1">
    <location>
        <begin position="127"/>
        <end position="146"/>
    </location>
</feature>
<dbReference type="InterPro" id="IPR002656">
    <property type="entry name" value="Acyl_transf_3_dom"/>
</dbReference>